<dbReference type="HOGENOM" id="CLU_047691_3_1_9"/>
<dbReference type="InterPro" id="IPR036388">
    <property type="entry name" value="WH-like_DNA-bd_sf"/>
</dbReference>
<proteinExistence type="inferred from homology"/>
<dbReference type="Pfam" id="PF08281">
    <property type="entry name" value="Sigma70_r4_2"/>
    <property type="match status" value="1"/>
</dbReference>
<dbReference type="InterPro" id="IPR013325">
    <property type="entry name" value="RNA_pol_sigma_r2"/>
</dbReference>
<dbReference type="STRING" id="1216932.CM240_0937"/>
<dbReference type="RefSeq" id="WP_242838491.1">
    <property type="nucleotide sequence ID" value="NZ_HG917868.1"/>
</dbReference>
<keyword evidence="8" id="KW-1185">Reference proteome</keyword>
<dbReference type="PATRIC" id="fig|1216932.3.peg.923"/>
<keyword evidence="3" id="KW-0731">Sigma factor</keyword>
<feature type="domain" description="RNA polymerase sigma factor 70 region 4 type 2" evidence="6">
    <location>
        <begin position="127"/>
        <end position="178"/>
    </location>
</feature>
<comment type="similarity">
    <text evidence="1">Belongs to the sigma-70 factor family. ECF subfamily.</text>
</comment>
<keyword evidence="2" id="KW-0805">Transcription regulation</keyword>
<sequence>MINTLSRISVKGKHKETNEESIEKRAIKDDKAFEKLMEYYKEYLYKTAYLYVKNEADALDIVGETIYKGFISRKKLKDHTLFKTWITRILINNAIDLLKKKKKLSSVDNNDLFVAGKNMDDVIKYIDLYDAIDLLNIKYKNAIIMRYFNGMTIEEIAKVMDLPEGTVKTYLHRGKQCLARLLKEEE</sequence>
<gene>
    <name evidence="7" type="ORF">CM240_0937</name>
</gene>
<dbReference type="InterPro" id="IPR007627">
    <property type="entry name" value="RNA_pol_sigma70_r2"/>
</dbReference>
<protein>
    <submittedName>
        <fullName evidence="7">Putative RNA polymerase sigma70 factor</fullName>
    </submittedName>
</protein>
<evidence type="ECO:0000256" key="1">
    <source>
        <dbReference type="ARBA" id="ARBA00010641"/>
    </source>
</evidence>
<dbReference type="eggNOG" id="COG1595">
    <property type="taxonomic scope" value="Bacteria"/>
</dbReference>
<evidence type="ECO:0000256" key="3">
    <source>
        <dbReference type="ARBA" id="ARBA00023082"/>
    </source>
</evidence>
<dbReference type="InterPro" id="IPR014284">
    <property type="entry name" value="RNA_pol_sigma-70_dom"/>
</dbReference>
<dbReference type="NCBIfam" id="TIGR02937">
    <property type="entry name" value="sigma70-ECF"/>
    <property type="match status" value="1"/>
</dbReference>
<dbReference type="SUPFAM" id="SSF88659">
    <property type="entry name" value="Sigma3 and sigma4 domains of RNA polymerase sigma factors"/>
    <property type="match status" value="1"/>
</dbReference>
<name>W6RU17_9CLOT</name>
<dbReference type="Proteomes" id="UP000019426">
    <property type="component" value="Chromosome M2/40_rep1"/>
</dbReference>
<dbReference type="GO" id="GO:0006352">
    <property type="term" value="P:DNA-templated transcription initiation"/>
    <property type="evidence" value="ECO:0007669"/>
    <property type="project" value="InterPro"/>
</dbReference>
<dbReference type="Pfam" id="PF04542">
    <property type="entry name" value="Sigma70_r2"/>
    <property type="match status" value="1"/>
</dbReference>
<reference evidence="7 8" key="1">
    <citation type="submission" date="2013-11" db="EMBL/GenBank/DDBJ databases">
        <title>Complete genome sequence of Clostridum sp. M2/40.</title>
        <authorList>
            <person name="Wibberg D."/>
            <person name="Puehler A."/>
            <person name="Schlueter A."/>
        </authorList>
    </citation>
    <scope>NUCLEOTIDE SEQUENCE [LARGE SCALE GENOMIC DNA]</scope>
    <source>
        <strain evidence="8">M2/40</strain>
    </source>
</reference>
<dbReference type="NCBIfam" id="TIGR02954">
    <property type="entry name" value="Sig70_famx3"/>
    <property type="match status" value="1"/>
</dbReference>
<dbReference type="GO" id="GO:0003677">
    <property type="term" value="F:DNA binding"/>
    <property type="evidence" value="ECO:0007669"/>
    <property type="project" value="InterPro"/>
</dbReference>
<dbReference type="Gene3D" id="1.10.10.10">
    <property type="entry name" value="Winged helix-like DNA-binding domain superfamily/Winged helix DNA-binding domain"/>
    <property type="match status" value="1"/>
</dbReference>
<dbReference type="EMBL" id="HG917868">
    <property type="protein sequence ID" value="CDM68101.1"/>
    <property type="molecule type" value="Genomic_DNA"/>
</dbReference>
<keyword evidence="4" id="KW-0804">Transcription</keyword>
<dbReference type="GO" id="GO:0016987">
    <property type="term" value="F:sigma factor activity"/>
    <property type="evidence" value="ECO:0007669"/>
    <property type="project" value="UniProtKB-KW"/>
</dbReference>
<evidence type="ECO:0000259" key="6">
    <source>
        <dbReference type="Pfam" id="PF08281"/>
    </source>
</evidence>
<evidence type="ECO:0000313" key="7">
    <source>
        <dbReference type="EMBL" id="CDM68101.1"/>
    </source>
</evidence>
<organism evidence="7 8">
    <name type="scientific">Clostridium bornimense</name>
    <dbReference type="NCBI Taxonomy" id="1216932"/>
    <lineage>
        <taxon>Bacteria</taxon>
        <taxon>Bacillati</taxon>
        <taxon>Bacillota</taxon>
        <taxon>Clostridia</taxon>
        <taxon>Eubacteriales</taxon>
        <taxon>Clostridiaceae</taxon>
        <taxon>Clostridium</taxon>
    </lineage>
</organism>
<dbReference type="SUPFAM" id="SSF88946">
    <property type="entry name" value="Sigma2 domain of RNA polymerase sigma factors"/>
    <property type="match status" value="1"/>
</dbReference>
<dbReference type="InterPro" id="IPR039425">
    <property type="entry name" value="RNA_pol_sigma-70-like"/>
</dbReference>
<dbReference type="AlphaFoldDB" id="W6RU17"/>
<evidence type="ECO:0000259" key="5">
    <source>
        <dbReference type="Pfam" id="PF04542"/>
    </source>
</evidence>
<evidence type="ECO:0000256" key="4">
    <source>
        <dbReference type="ARBA" id="ARBA00023163"/>
    </source>
</evidence>
<dbReference type="CDD" id="cd06171">
    <property type="entry name" value="Sigma70_r4"/>
    <property type="match status" value="1"/>
</dbReference>
<evidence type="ECO:0000313" key="8">
    <source>
        <dbReference type="Proteomes" id="UP000019426"/>
    </source>
</evidence>
<accession>W6RU17</accession>
<dbReference type="PANTHER" id="PTHR43133:SF51">
    <property type="entry name" value="RNA POLYMERASE SIGMA FACTOR"/>
    <property type="match status" value="1"/>
</dbReference>
<dbReference type="InterPro" id="IPR014300">
    <property type="entry name" value="RNA_pol_sigma-V"/>
</dbReference>
<dbReference type="Gene3D" id="1.10.1740.10">
    <property type="match status" value="1"/>
</dbReference>
<dbReference type="InterPro" id="IPR013324">
    <property type="entry name" value="RNA_pol_sigma_r3/r4-like"/>
</dbReference>
<evidence type="ECO:0000256" key="2">
    <source>
        <dbReference type="ARBA" id="ARBA00023015"/>
    </source>
</evidence>
<dbReference type="PANTHER" id="PTHR43133">
    <property type="entry name" value="RNA POLYMERASE ECF-TYPE SIGMA FACTO"/>
    <property type="match status" value="1"/>
</dbReference>
<feature type="domain" description="RNA polymerase sigma-70 region 2" evidence="5">
    <location>
        <begin position="36"/>
        <end position="103"/>
    </location>
</feature>
<dbReference type="InterPro" id="IPR013249">
    <property type="entry name" value="RNA_pol_sigma70_r4_t2"/>
</dbReference>
<dbReference type="KEGG" id="clt:CM240_0937"/>